<evidence type="ECO:0000313" key="2">
    <source>
        <dbReference type="EMBL" id="THH07272.1"/>
    </source>
</evidence>
<evidence type="ECO:0000313" key="3">
    <source>
        <dbReference type="Proteomes" id="UP000308199"/>
    </source>
</evidence>
<feature type="chain" id="PRO_5020393650" evidence="1">
    <location>
        <begin position="27"/>
        <end position="295"/>
    </location>
</feature>
<gene>
    <name evidence="2" type="ORF">EW145_g3498</name>
</gene>
<feature type="signal peptide" evidence="1">
    <location>
        <begin position="1"/>
        <end position="26"/>
    </location>
</feature>
<reference evidence="2 3" key="1">
    <citation type="submission" date="2019-02" db="EMBL/GenBank/DDBJ databases">
        <title>Genome sequencing of the rare red list fungi Phellinidium pouzarii.</title>
        <authorList>
            <person name="Buettner E."/>
            <person name="Kellner H."/>
        </authorList>
    </citation>
    <scope>NUCLEOTIDE SEQUENCE [LARGE SCALE GENOMIC DNA]</scope>
    <source>
        <strain evidence="2 3">DSM 108285</strain>
    </source>
</reference>
<keyword evidence="1" id="KW-0732">Signal</keyword>
<protein>
    <submittedName>
        <fullName evidence="2">Uncharacterized protein</fullName>
    </submittedName>
</protein>
<dbReference type="EMBL" id="SGPK01000151">
    <property type="protein sequence ID" value="THH07272.1"/>
    <property type="molecule type" value="Genomic_DNA"/>
</dbReference>
<comment type="caution">
    <text evidence="2">The sequence shown here is derived from an EMBL/GenBank/DDBJ whole genome shotgun (WGS) entry which is preliminary data.</text>
</comment>
<name>A0A4S4L6W2_9AGAM</name>
<evidence type="ECO:0000256" key="1">
    <source>
        <dbReference type="SAM" id="SignalP"/>
    </source>
</evidence>
<proteinExistence type="predicted"/>
<dbReference type="Proteomes" id="UP000308199">
    <property type="component" value="Unassembled WGS sequence"/>
</dbReference>
<organism evidence="2 3">
    <name type="scientific">Phellinidium pouzarii</name>
    <dbReference type="NCBI Taxonomy" id="167371"/>
    <lineage>
        <taxon>Eukaryota</taxon>
        <taxon>Fungi</taxon>
        <taxon>Dikarya</taxon>
        <taxon>Basidiomycota</taxon>
        <taxon>Agaricomycotina</taxon>
        <taxon>Agaricomycetes</taxon>
        <taxon>Hymenochaetales</taxon>
        <taxon>Hymenochaetaceae</taxon>
        <taxon>Phellinidium</taxon>
    </lineage>
</organism>
<keyword evidence="3" id="KW-1185">Reference proteome</keyword>
<dbReference type="OrthoDB" id="2310204at2759"/>
<accession>A0A4S4L6W2</accession>
<sequence>MVLSRALSFPLFQLLLVLCLPSLSVSTSPIEESRSYWDPIRRSLTLSSRSNVPSTGYFDPRDNGGSFLTKVPDTFPAGLGEPINVILTANSDSAVLVDQESNGGLRNYYFAIGFAGECLGQHAGSDQEANLGDGNGYLNETAVIRWDYGDPTLGTCTETVKGGNHFRYWVQNGKSGNSNAVFMALSYEEPLSEQHDIIDNGYNLARDQLVGNATGGIIVPTSNLTNSSTYSGQTSYGGYTYQTSVQYVSGLLPNTSTGINHLITVGAGQNAVDGLVAVMTVKITQSPQRATASSS</sequence>
<dbReference type="AlphaFoldDB" id="A0A4S4L6W2"/>